<name>A0A1A9B592_9ACTN</name>
<sequence>MSAEQVAREHYRRRRRIVGRLVVVARQLWSRVDPDAITRSWATQLGDLVPVTAAAQLAAAVTADSYLNAVLDAQGANPRPRARVVPAALAGVASDGRPLPSLLYEPAITTLTAIGAGVDVERALAGGYATLETAVRTQVADAGRAADATAMATRDVDTYIRMVVGKTCGRCVVLAGRRYRRAEPFDRHPCCDCVHVPAVEDTVDAIATNPRAWFDSLTPAEQDRQFTKAGAASIRLGADIGQVVNARRGAYGLAPAGARITAAEARMLRGGRDRGQLATRDVYGRQVFTTTEGTTTRGLAGVRLGARERGVKDGGRYRQARTPRLMPESILAAAGDDRDEAIRLLRRFGYIR</sequence>
<dbReference type="InterPro" id="IPR057369">
    <property type="entry name" value="VG15"/>
</dbReference>
<organism evidence="1 2">
    <name type="scientific">Micromonospora sediminicola</name>
    <dbReference type="NCBI Taxonomy" id="946078"/>
    <lineage>
        <taxon>Bacteria</taxon>
        <taxon>Bacillati</taxon>
        <taxon>Actinomycetota</taxon>
        <taxon>Actinomycetes</taxon>
        <taxon>Micromonosporales</taxon>
        <taxon>Micromonosporaceae</taxon>
        <taxon>Micromonospora</taxon>
    </lineage>
</organism>
<dbReference type="OrthoDB" id="3267958at2"/>
<reference evidence="2" key="1">
    <citation type="submission" date="2016-06" db="EMBL/GenBank/DDBJ databases">
        <authorList>
            <person name="Varghese N."/>
            <person name="Submissions Spin"/>
        </authorList>
    </citation>
    <scope>NUCLEOTIDE SEQUENCE [LARGE SCALE GENOMIC DNA]</scope>
    <source>
        <strain evidence="2">DSM 45794</strain>
    </source>
</reference>
<protein>
    <submittedName>
        <fullName evidence="1">Uncharacterized protein</fullName>
    </submittedName>
</protein>
<proteinExistence type="predicted"/>
<evidence type="ECO:0000313" key="1">
    <source>
        <dbReference type="EMBL" id="SBT64231.1"/>
    </source>
</evidence>
<keyword evidence="2" id="KW-1185">Reference proteome</keyword>
<evidence type="ECO:0000313" key="2">
    <source>
        <dbReference type="Proteomes" id="UP000199558"/>
    </source>
</evidence>
<dbReference type="AlphaFoldDB" id="A0A1A9B592"/>
<gene>
    <name evidence="1" type="ORF">GA0070622_1201</name>
</gene>
<dbReference type="Proteomes" id="UP000199558">
    <property type="component" value="Unassembled WGS sequence"/>
</dbReference>
<dbReference type="RefSeq" id="WP_091569728.1">
    <property type="nucleotide sequence ID" value="NZ_FLRH01000003.1"/>
</dbReference>
<dbReference type="STRING" id="946078.GA0070622_1201"/>
<accession>A0A1A9B592</accession>
<dbReference type="EMBL" id="FLRH01000003">
    <property type="protein sequence ID" value="SBT64231.1"/>
    <property type="molecule type" value="Genomic_DNA"/>
</dbReference>
<dbReference type="Pfam" id="PF25310">
    <property type="entry name" value="VG15"/>
    <property type="match status" value="1"/>
</dbReference>